<organism evidence="2 3">
    <name type="scientific">Fusarium anthophilum</name>
    <dbReference type="NCBI Taxonomy" id="48485"/>
    <lineage>
        <taxon>Eukaryota</taxon>
        <taxon>Fungi</taxon>
        <taxon>Dikarya</taxon>
        <taxon>Ascomycota</taxon>
        <taxon>Pezizomycotina</taxon>
        <taxon>Sordariomycetes</taxon>
        <taxon>Hypocreomycetidae</taxon>
        <taxon>Hypocreales</taxon>
        <taxon>Nectriaceae</taxon>
        <taxon>Fusarium</taxon>
        <taxon>Fusarium fujikuroi species complex</taxon>
    </lineage>
</organism>
<dbReference type="EMBL" id="JABEVY010000152">
    <property type="protein sequence ID" value="KAF5246393.1"/>
    <property type="molecule type" value="Genomic_DNA"/>
</dbReference>
<dbReference type="AlphaFoldDB" id="A0A8H5E439"/>
<evidence type="ECO:0000313" key="3">
    <source>
        <dbReference type="Proteomes" id="UP000573603"/>
    </source>
</evidence>
<gene>
    <name evidence="2" type="ORF">FANTH_6909</name>
</gene>
<name>A0A8H5E439_9HYPO</name>
<comment type="caution">
    <text evidence="2">The sequence shown here is derived from an EMBL/GenBank/DDBJ whole genome shotgun (WGS) entry which is preliminary data.</text>
</comment>
<sequence length="153" mass="17087">MVKVEDEDPFPEEPEEPLTAEEARDACLKREAALKGELTTCKKESAGGTADSTLAKELIASSCPGQHNKYGTIGGKEYKFWCHRYHNLNNVKETHQKINTMLDCVKLCNARSWCKHVVHGVYETNCRLYAWAVSHATVPGLDSLPLNAAVLKW</sequence>
<dbReference type="Proteomes" id="UP000573603">
    <property type="component" value="Unassembled WGS sequence"/>
</dbReference>
<evidence type="ECO:0000256" key="1">
    <source>
        <dbReference type="SAM" id="MobiDB-lite"/>
    </source>
</evidence>
<keyword evidence="3" id="KW-1185">Reference proteome</keyword>
<feature type="region of interest" description="Disordered" evidence="1">
    <location>
        <begin position="1"/>
        <end position="22"/>
    </location>
</feature>
<protein>
    <submittedName>
        <fullName evidence="2">Uncharacterized protein</fullName>
    </submittedName>
</protein>
<reference evidence="2 3" key="1">
    <citation type="journal article" date="2020" name="BMC Genomics">
        <title>Correction to: Identification and distribution of gene clusters required for synthesis of sphingolipid metabolism inhibitors in diverse species of the filamentous fungus Fusarium.</title>
        <authorList>
            <person name="Kim H.S."/>
            <person name="Lohmar J.M."/>
            <person name="Busman M."/>
            <person name="Brown D.W."/>
            <person name="Naumann T.A."/>
            <person name="Divon H.H."/>
            <person name="Lysoe E."/>
            <person name="Uhlig S."/>
            <person name="Proctor R.H."/>
        </authorList>
    </citation>
    <scope>NUCLEOTIDE SEQUENCE [LARGE SCALE GENOMIC DNA]</scope>
    <source>
        <strain evidence="2 3">NRRL 25214</strain>
    </source>
</reference>
<proteinExistence type="predicted"/>
<feature type="compositionally biased region" description="Acidic residues" evidence="1">
    <location>
        <begin position="1"/>
        <end position="19"/>
    </location>
</feature>
<accession>A0A8H5E439</accession>
<evidence type="ECO:0000313" key="2">
    <source>
        <dbReference type="EMBL" id="KAF5246393.1"/>
    </source>
</evidence>